<dbReference type="Pfam" id="PF00664">
    <property type="entry name" value="ABC_membrane"/>
    <property type="match status" value="1"/>
</dbReference>
<dbReference type="CDD" id="cd18567">
    <property type="entry name" value="ABC_6TM_CvaB_RaxB_like"/>
    <property type="match status" value="1"/>
</dbReference>
<feature type="domain" description="ABC transmembrane type-1" evidence="9">
    <location>
        <begin position="174"/>
        <end position="453"/>
    </location>
</feature>
<dbReference type="InterPro" id="IPR003439">
    <property type="entry name" value="ABC_transporter-like_ATP-bd"/>
</dbReference>
<feature type="domain" description="Peptidase C39" evidence="10">
    <location>
        <begin position="21"/>
        <end position="140"/>
    </location>
</feature>
<evidence type="ECO:0000313" key="11">
    <source>
        <dbReference type="EMBL" id="MDV2077786.1"/>
    </source>
</evidence>
<keyword evidence="2 7" id="KW-0812">Transmembrane</keyword>
<organism evidence="11 12">
    <name type="scientific">Marinobacter xestospongiae</name>
    <dbReference type="NCBI Taxonomy" id="994319"/>
    <lineage>
        <taxon>Bacteria</taxon>
        <taxon>Pseudomonadati</taxon>
        <taxon>Pseudomonadota</taxon>
        <taxon>Gammaproteobacteria</taxon>
        <taxon>Pseudomonadales</taxon>
        <taxon>Marinobacteraceae</taxon>
        <taxon>Marinobacter</taxon>
    </lineage>
</organism>
<dbReference type="CDD" id="cd02419">
    <property type="entry name" value="Peptidase_C39C"/>
    <property type="match status" value="1"/>
</dbReference>
<evidence type="ECO:0000256" key="4">
    <source>
        <dbReference type="ARBA" id="ARBA00022840"/>
    </source>
</evidence>
<evidence type="ECO:0000256" key="6">
    <source>
        <dbReference type="ARBA" id="ARBA00023136"/>
    </source>
</evidence>
<evidence type="ECO:0000259" key="10">
    <source>
        <dbReference type="PROSITE" id="PS50990"/>
    </source>
</evidence>
<dbReference type="Gene3D" id="3.40.50.300">
    <property type="entry name" value="P-loop containing nucleotide triphosphate hydrolases"/>
    <property type="match status" value="1"/>
</dbReference>
<dbReference type="InterPro" id="IPR011527">
    <property type="entry name" value="ABC1_TM_dom"/>
</dbReference>
<gene>
    <name evidence="11" type="ORF">RYS15_03795</name>
</gene>
<comment type="subcellular location">
    <subcellularLocation>
        <location evidence="1">Cell membrane</location>
        <topology evidence="1">Multi-pass membrane protein</topology>
    </subcellularLocation>
</comment>
<evidence type="ECO:0000256" key="5">
    <source>
        <dbReference type="ARBA" id="ARBA00022989"/>
    </source>
</evidence>
<dbReference type="PANTHER" id="PTHR24221:SF606">
    <property type="entry name" value="COLICIN V SECRETION-PROCESSING ATP-BINDING PROTEIN"/>
    <property type="match status" value="1"/>
</dbReference>
<evidence type="ECO:0000256" key="2">
    <source>
        <dbReference type="ARBA" id="ARBA00022692"/>
    </source>
</evidence>
<dbReference type="SMART" id="SM00382">
    <property type="entry name" value="AAA"/>
    <property type="match status" value="1"/>
</dbReference>
<dbReference type="PROSITE" id="PS50929">
    <property type="entry name" value="ABC_TM1F"/>
    <property type="match status" value="1"/>
</dbReference>
<comment type="caution">
    <text evidence="11">The sequence shown here is derived from an EMBL/GenBank/DDBJ whole genome shotgun (WGS) entry which is preliminary data.</text>
</comment>
<evidence type="ECO:0000256" key="7">
    <source>
        <dbReference type="SAM" id="Phobius"/>
    </source>
</evidence>
<dbReference type="PROSITE" id="PS50893">
    <property type="entry name" value="ABC_TRANSPORTER_2"/>
    <property type="match status" value="1"/>
</dbReference>
<dbReference type="PANTHER" id="PTHR24221">
    <property type="entry name" value="ATP-BINDING CASSETTE SUB-FAMILY B"/>
    <property type="match status" value="1"/>
</dbReference>
<dbReference type="Pfam" id="PF00005">
    <property type="entry name" value="ABC_tran"/>
    <property type="match status" value="1"/>
</dbReference>
<evidence type="ECO:0000256" key="1">
    <source>
        <dbReference type="ARBA" id="ARBA00004651"/>
    </source>
</evidence>
<dbReference type="CDD" id="cd03228">
    <property type="entry name" value="ABCC_MRP_Like"/>
    <property type="match status" value="1"/>
</dbReference>
<protein>
    <submittedName>
        <fullName evidence="11">Peptidase domain-containing ABC transporter</fullName>
    </submittedName>
</protein>
<dbReference type="InterPro" id="IPR003593">
    <property type="entry name" value="AAA+_ATPase"/>
</dbReference>
<dbReference type="Gene3D" id="3.90.70.10">
    <property type="entry name" value="Cysteine proteinases"/>
    <property type="match status" value="1"/>
</dbReference>
<dbReference type="PROSITE" id="PS50990">
    <property type="entry name" value="PEPTIDASE_C39"/>
    <property type="match status" value="1"/>
</dbReference>
<name>A0ABU3VU36_9GAMM</name>
<dbReference type="SUPFAM" id="SSF90123">
    <property type="entry name" value="ABC transporter transmembrane region"/>
    <property type="match status" value="1"/>
</dbReference>
<dbReference type="InterPro" id="IPR033838">
    <property type="entry name" value="CvaB_peptidase"/>
</dbReference>
<sequence>MQHPATLLRFSARRKLPVILQTEMAECGLACLAMISSYHGHQYDLVTLRRRFPISLKGATLKSLMETADLIDLAPRALRVDLDQLTDIQTPAILHWNMNHFVVLKKTGKQGVTIHDPSQGERDLDWETASKHFTGIALELTPTSKFERKDEKATMRLDDFWEKITGFKRALLQILLLSFALQIFALGSPFYMQLVVDEAIVSNDKDLLTVLAIGFLLLVAIEVTTNAFRSYVILVVSNTINIQMANNLFRHLVRLPMSYFENRHIGDTVSRFGSLESVKEILTTGFVEALVDGIMSVVLIALLFIYSPTLAAIVIAVVIMFLLLRIALFRPFRNLNEEAIVAGASEQSNFMETVRAIQSIKLFGKEVDRQTLWQNRYADFVNTGIRLGKFRIAFDTANRGLFGLENIVVIYLGGQFVLESTLTVGMLYAFVSYKRQFTEKANNLIEKAIEFRMIRLHLERIADIAKTPTEHPRDSLTISSNPGQALTGKLELNNISYRFSPNDPYLFKGVNLKVNQGEVVAIVGPSGSGKTTLLKVMLMLLSPSDGKISSDGKSLDKLGVHLYRSQVSAVMQEDQLMSGAIADNISFFDPEPNQDFIEQCAKMACIHHDIMAMPMGYNSLVGDMGTTLSGGQKQRLMLARALYQKPRFLFLDEATSHLDPATEQLVNANLKKLDITRIMIAHREATIKMADRIIALQNGLLQEIRNGC</sequence>
<dbReference type="InterPro" id="IPR017871">
    <property type="entry name" value="ABC_transporter-like_CS"/>
</dbReference>
<keyword evidence="5 7" id="KW-1133">Transmembrane helix</keyword>
<keyword evidence="4" id="KW-0067">ATP-binding</keyword>
<evidence type="ECO:0000256" key="3">
    <source>
        <dbReference type="ARBA" id="ARBA00022741"/>
    </source>
</evidence>
<dbReference type="Proteomes" id="UP001269819">
    <property type="component" value="Unassembled WGS sequence"/>
</dbReference>
<evidence type="ECO:0000313" key="12">
    <source>
        <dbReference type="Proteomes" id="UP001269819"/>
    </source>
</evidence>
<dbReference type="EMBL" id="JAWIIJ010000002">
    <property type="protein sequence ID" value="MDV2077786.1"/>
    <property type="molecule type" value="Genomic_DNA"/>
</dbReference>
<feature type="transmembrane region" description="Helical" evidence="7">
    <location>
        <begin position="170"/>
        <end position="192"/>
    </location>
</feature>
<proteinExistence type="predicted"/>
<dbReference type="SUPFAM" id="SSF52540">
    <property type="entry name" value="P-loop containing nucleoside triphosphate hydrolases"/>
    <property type="match status" value="1"/>
</dbReference>
<dbReference type="Gene3D" id="1.20.1560.10">
    <property type="entry name" value="ABC transporter type 1, transmembrane domain"/>
    <property type="match status" value="1"/>
</dbReference>
<feature type="domain" description="ABC transporter" evidence="8">
    <location>
        <begin position="490"/>
        <end position="704"/>
    </location>
</feature>
<reference evidence="11 12" key="1">
    <citation type="submission" date="2023-10" db="EMBL/GenBank/DDBJ databases">
        <title>Characteristics and mechanism of a salt-tolerant marine origin heterotrophic nitrifying- aerobic denitrifying bacteria Marinobacter xestospongiae HN1.</title>
        <authorList>
            <person name="Qi R."/>
        </authorList>
    </citation>
    <scope>NUCLEOTIDE SEQUENCE [LARGE SCALE GENOMIC DNA]</scope>
    <source>
        <strain evidence="11 12">HN1</strain>
    </source>
</reference>
<feature type="transmembrane region" description="Helical" evidence="7">
    <location>
        <begin position="207"/>
        <end position="228"/>
    </location>
</feature>
<evidence type="ECO:0000259" key="9">
    <source>
        <dbReference type="PROSITE" id="PS50929"/>
    </source>
</evidence>
<dbReference type="InterPro" id="IPR036640">
    <property type="entry name" value="ABC1_TM_sf"/>
</dbReference>
<dbReference type="RefSeq" id="WP_316972665.1">
    <property type="nucleotide sequence ID" value="NZ_JAWIIJ010000002.1"/>
</dbReference>
<keyword evidence="3" id="KW-0547">Nucleotide-binding</keyword>
<accession>A0ABU3VU36</accession>
<dbReference type="InterPro" id="IPR005074">
    <property type="entry name" value="Peptidase_C39"/>
</dbReference>
<evidence type="ECO:0000259" key="8">
    <source>
        <dbReference type="PROSITE" id="PS50893"/>
    </source>
</evidence>
<dbReference type="InterPro" id="IPR039421">
    <property type="entry name" value="Type_1_exporter"/>
</dbReference>
<feature type="transmembrane region" description="Helical" evidence="7">
    <location>
        <begin position="310"/>
        <end position="328"/>
    </location>
</feature>
<keyword evidence="12" id="KW-1185">Reference proteome</keyword>
<keyword evidence="6 7" id="KW-0472">Membrane</keyword>
<dbReference type="PROSITE" id="PS00211">
    <property type="entry name" value="ABC_TRANSPORTER_1"/>
    <property type="match status" value="1"/>
</dbReference>
<dbReference type="InterPro" id="IPR027417">
    <property type="entry name" value="P-loop_NTPase"/>
</dbReference>
<dbReference type="Pfam" id="PF03412">
    <property type="entry name" value="Peptidase_C39"/>
    <property type="match status" value="1"/>
</dbReference>